<reference evidence="8 9" key="1">
    <citation type="submission" date="2019-02" db="EMBL/GenBank/DDBJ databases">
        <title>Deep-cultivation of Planctomycetes and their phenomic and genomic characterization uncovers novel biology.</title>
        <authorList>
            <person name="Wiegand S."/>
            <person name="Jogler M."/>
            <person name="Boedeker C."/>
            <person name="Pinto D."/>
            <person name="Vollmers J."/>
            <person name="Rivas-Marin E."/>
            <person name="Kohn T."/>
            <person name="Peeters S.H."/>
            <person name="Heuer A."/>
            <person name="Rast P."/>
            <person name="Oberbeckmann S."/>
            <person name="Bunk B."/>
            <person name="Jeske O."/>
            <person name="Meyerdierks A."/>
            <person name="Storesund J.E."/>
            <person name="Kallscheuer N."/>
            <person name="Luecker S."/>
            <person name="Lage O.M."/>
            <person name="Pohl T."/>
            <person name="Merkel B.J."/>
            <person name="Hornburger P."/>
            <person name="Mueller R.-W."/>
            <person name="Bruemmer F."/>
            <person name="Labrenz M."/>
            <person name="Spormann A.M."/>
            <person name="Op den Camp H."/>
            <person name="Overmann J."/>
            <person name="Amann R."/>
            <person name="Jetten M.S.M."/>
            <person name="Mascher T."/>
            <person name="Medema M.H."/>
            <person name="Devos D.P."/>
            <person name="Kaster A.-K."/>
            <person name="Ovreas L."/>
            <person name="Rohde M."/>
            <person name="Galperin M.Y."/>
            <person name="Jogler C."/>
        </authorList>
    </citation>
    <scope>NUCLEOTIDE SEQUENCE [LARGE SCALE GENOMIC DNA]</scope>
    <source>
        <strain evidence="8 9">HG66A1</strain>
    </source>
</reference>
<protein>
    <submittedName>
        <fullName evidence="8">Sulfide dehydrogenase [flavocytochrome c] flavoprotein chain</fullName>
        <ecNumber evidence="8">1.8.2.3</ecNumber>
    </submittedName>
</protein>
<dbReference type="OrthoDB" id="9805710at2"/>
<evidence type="ECO:0000256" key="4">
    <source>
        <dbReference type="ARBA" id="ARBA00022827"/>
    </source>
</evidence>
<keyword evidence="9" id="KW-1185">Reference proteome</keyword>
<evidence type="ECO:0000313" key="9">
    <source>
        <dbReference type="Proteomes" id="UP000320421"/>
    </source>
</evidence>
<keyword evidence="3" id="KW-0874">Quinone</keyword>
<dbReference type="InterPro" id="IPR023753">
    <property type="entry name" value="FAD/NAD-binding_dom"/>
</dbReference>
<evidence type="ECO:0000256" key="1">
    <source>
        <dbReference type="ARBA" id="ARBA00001974"/>
    </source>
</evidence>
<keyword evidence="6 8" id="KW-0560">Oxidoreductase</keyword>
<accession>A0A517PPL1</accession>
<dbReference type="AlphaFoldDB" id="A0A517PPL1"/>
<keyword evidence="4" id="KW-0274">FAD</keyword>
<feature type="domain" description="FAD/NAD(P)-binding" evidence="7">
    <location>
        <begin position="222"/>
        <end position="328"/>
    </location>
</feature>
<proteinExistence type="predicted"/>
<dbReference type="GO" id="GO:0070224">
    <property type="term" value="F:sulfide:quinone oxidoreductase activity"/>
    <property type="evidence" value="ECO:0007669"/>
    <property type="project" value="TreeGrafter"/>
</dbReference>
<dbReference type="Proteomes" id="UP000320421">
    <property type="component" value="Chromosome"/>
</dbReference>
<keyword evidence="5" id="KW-0809">Transit peptide</keyword>
<dbReference type="RefSeq" id="WP_145185453.1">
    <property type="nucleotide sequence ID" value="NZ_CP036266.1"/>
</dbReference>
<gene>
    <name evidence="8" type="primary">fccB</name>
    <name evidence="8" type="ORF">HG66A1_31120</name>
</gene>
<evidence type="ECO:0000313" key="8">
    <source>
        <dbReference type="EMBL" id="QDT21313.1"/>
    </source>
</evidence>
<dbReference type="GO" id="GO:0070225">
    <property type="term" value="F:sulfide dehydrogenase activity"/>
    <property type="evidence" value="ECO:0007669"/>
    <property type="project" value="UniProtKB-EC"/>
</dbReference>
<organism evidence="8 9">
    <name type="scientific">Gimesia chilikensis</name>
    <dbReference type="NCBI Taxonomy" id="2605989"/>
    <lineage>
        <taxon>Bacteria</taxon>
        <taxon>Pseudomonadati</taxon>
        <taxon>Planctomycetota</taxon>
        <taxon>Planctomycetia</taxon>
        <taxon>Planctomycetales</taxon>
        <taxon>Planctomycetaceae</taxon>
        <taxon>Gimesia</taxon>
    </lineage>
</organism>
<dbReference type="GO" id="GO:0070221">
    <property type="term" value="P:sulfide oxidation, using sulfide:quinone oxidoreductase"/>
    <property type="evidence" value="ECO:0007669"/>
    <property type="project" value="TreeGrafter"/>
</dbReference>
<dbReference type="PANTHER" id="PTHR10632:SF2">
    <property type="entry name" value="SULFIDE:QUINONE OXIDOREDUCTASE, MITOCHONDRIAL"/>
    <property type="match status" value="1"/>
</dbReference>
<sequence>MISDVIAETQNQAQVQPPSEKVVHHQVVIVGGGSAGITVAAKLTKGWLSDYDVAIIDPSENHYYQPAWTLVGGGAFRKENTRRSEASVIPPKAKWIKDAVVSFEPERNRLKTRDGQTIEYDFLVVSAGIGIKWDAITGLKDALGKEGVCSNYSFESVGSTWENIRDFKGGTAIFTQPETGIKCGGAPQKICYLADDYFRKSGVRDKTQIIFASGSSTIFAVEKYRKTLEKVIERKNIDTRFNQKLVAISAETKEAIFQHTETGAETTIAYDMIHVTPPMGPPAFIAQSPLADDKGWVDVDKYSLQHVRYPNVFALGDSSNLPTSKTAAAIRKQAPVAVKNLKAAIAGKPLTAKYDGYTSCPLVTGYGKLVLAEFDYDKHPHETFPFDQSKERWSMWVLKKYFLPLLYWKGMLKGRA</sequence>
<dbReference type="PANTHER" id="PTHR10632">
    <property type="entry name" value="SULFIDE:QUINONE OXIDOREDUCTASE"/>
    <property type="match status" value="1"/>
</dbReference>
<evidence type="ECO:0000256" key="5">
    <source>
        <dbReference type="ARBA" id="ARBA00022946"/>
    </source>
</evidence>
<feature type="domain" description="FAD/NAD(P)-binding" evidence="7">
    <location>
        <begin position="26"/>
        <end position="130"/>
    </location>
</feature>
<comment type="cofactor">
    <cofactor evidence="1">
        <name>FAD</name>
        <dbReference type="ChEBI" id="CHEBI:57692"/>
    </cofactor>
</comment>
<keyword evidence="2" id="KW-0285">Flavoprotein</keyword>
<dbReference type="SUPFAM" id="SSF51905">
    <property type="entry name" value="FAD/NAD(P)-binding domain"/>
    <property type="match status" value="1"/>
</dbReference>
<dbReference type="EC" id="1.8.2.3" evidence="8"/>
<dbReference type="InterPro" id="IPR015904">
    <property type="entry name" value="Sulphide_quinone_reductase"/>
</dbReference>
<dbReference type="GO" id="GO:0048038">
    <property type="term" value="F:quinone binding"/>
    <property type="evidence" value="ECO:0007669"/>
    <property type="project" value="UniProtKB-KW"/>
</dbReference>
<evidence type="ECO:0000259" key="7">
    <source>
        <dbReference type="Pfam" id="PF07992"/>
    </source>
</evidence>
<dbReference type="EMBL" id="CP036266">
    <property type="protein sequence ID" value="QDT21313.1"/>
    <property type="molecule type" value="Genomic_DNA"/>
</dbReference>
<evidence type="ECO:0000256" key="3">
    <source>
        <dbReference type="ARBA" id="ARBA00022719"/>
    </source>
</evidence>
<dbReference type="FunFam" id="3.50.50.60:FF:000034">
    <property type="entry name" value="sulfide:quinone oxidoreductase, mitochondrial"/>
    <property type="match status" value="1"/>
</dbReference>
<dbReference type="Gene3D" id="3.50.50.60">
    <property type="entry name" value="FAD/NAD(P)-binding domain"/>
    <property type="match status" value="2"/>
</dbReference>
<dbReference type="InterPro" id="IPR036188">
    <property type="entry name" value="FAD/NAD-bd_sf"/>
</dbReference>
<dbReference type="Pfam" id="PF07992">
    <property type="entry name" value="Pyr_redox_2"/>
    <property type="match status" value="2"/>
</dbReference>
<name>A0A517PPL1_9PLAN</name>
<evidence type="ECO:0000256" key="6">
    <source>
        <dbReference type="ARBA" id="ARBA00023002"/>
    </source>
</evidence>
<dbReference type="GO" id="GO:0071949">
    <property type="term" value="F:FAD binding"/>
    <property type="evidence" value="ECO:0007669"/>
    <property type="project" value="TreeGrafter"/>
</dbReference>
<evidence type="ECO:0000256" key="2">
    <source>
        <dbReference type="ARBA" id="ARBA00022630"/>
    </source>
</evidence>